<evidence type="ECO:0000313" key="2">
    <source>
        <dbReference type="Proteomes" id="UP001232163"/>
    </source>
</evidence>
<proteinExistence type="predicted"/>
<protein>
    <submittedName>
        <fullName evidence="1">Uncharacterized protein</fullName>
    </submittedName>
</protein>
<name>A0ABT9MFM7_9DEIO</name>
<sequence length="73" mass="7970">MGHGKVYAAVNDVLTRVDHIKAHECRYRSQCAPEVSSHLQASLDGTLGGPMDVLHGYTVDLLGWRLLVPLLST</sequence>
<accession>A0ABT9MFM7</accession>
<keyword evidence="2" id="KW-1185">Reference proteome</keyword>
<gene>
    <name evidence="1" type="ORF">QO006_002857</name>
</gene>
<dbReference type="Proteomes" id="UP001232163">
    <property type="component" value="Unassembled WGS sequence"/>
</dbReference>
<evidence type="ECO:0000313" key="1">
    <source>
        <dbReference type="EMBL" id="MDP9765406.1"/>
    </source>
</evidence>
<comment type="caution">
    <text evidence="1">The sequence shown here is derived from an EMBL/GenBank/DDBJ whole genome shotgun (WGS) entry which is preliminary data.</text>
</comment>
<organism evidence="1 2">
    <name type="scientific">Deinococcus enclensis</name>
    <dbReference type="NCBI Taxonomy" id="1049582"/>
    <lineage>
        <taxon>Bacteria</taxon>
        <taxon>Thermotogati</taxon>
        <taxon>Deinococcota</taxon>
        <taxon>Deinococci</taxon>
        <taxon>Deinococcales</taxon>
        <taxon>Deinococcaceae</taxon>
        <taxon>Deinococcus</taxon>
    </lineage>
</organism>
<dbReference type="EMBL" id="JAURUR010000011">
    <property type="protein sequence ID" value="MDP9765406.1"/>
    <property type="molecule type" value="Genomic_DNA"/>
</dbReference>
<reference evidence="1 2" key="1">
    <citation type="submission" date="2023-07" db="EMBL/GenBank/DDBJ databases">
        <title>Genomic Encyclopedia of Type Strains, Phase IV (KMG-IV): sequencing the most valuable type-strain genomes for metagenomic binning, comparative biology and taxonomic classification.</title>
        <authorList>
            <person name="Goeker M."/>
        </authorList>
    </citation>
    <scope>NUCLEOTIDE SEQUENCE [LARGE SCALE GENOMIC DNA]</scope>
    <source>
        <strain evidence="1 2">NIO-1023</strain>
    </source>
</reference>